<keyword evidence="6 11" id="KW-0378">Hydrolase</keyword>
<evidence type="ECO:0000256" key="7">
    <source>
        <dbReference type="ARBA" id="ARBA00023024"/>
    </source>
</evidence>
<dbReference type="GO" id="GO:0006032">
    <property type="term" value="P:chitin catabolic process"/>
    <property type="evidence" value="ECO:0007669"/>
    <property type="project" value="UniProtKB-KW"/>
</dbReference>
<feature type="compositionally biased region" description="Low complexity" evidence="12">
    <location>
        <begin position="80"/>
        <end position="112"/>
    </location>
</feature>
<dbReference type="Gene3D" id="3.10.350.10">
    <property type="entry name" value="LysM domain"/>
    <property type="match status" value="1"/>
</dbReference>
<dbReference type="InterPro" id="IPR001579">
    <property type="entry name" value="Glyco_hydro_18_chit_AS"/>
</dbReference>
<dbReference type="FunFam" id="3.10.50.10:FF:000005">
    <property type="entry name" value="Endochitinase B1"/>
    <property type="match status" value="1"/>
</dbReference>
<evidence type="ECO:0000256" key="1">
    <source>
        <dbReference type="ARBA" id="ARBA00000822"/>
    </source>
</evidence>
<dbReference type="SMART" id="SM00257">
    <property type="entry name" value="LysM"/>
    <property type="match status" value="1"/>
</dbReference>
<dbReference type="Proteomes" id="UP000223968">
    <property type="component" value="Unassembled WGS sequence"/>
</dbReference>
<evidence type="ECO:0000256" key="9">
    <source>
        <dbReference type="ARBA" id="ARBA00023295"/>
    </source>
</evidence>
<dbReference type="Pfam" id="PF00704">
    <property type="entry name" value="Glyco_hydro_18"/>
    <property type="match status" value="1"/>
</dbReference>
<dbReference type="EC" id="3.2.1.14" evidence="4"/>
<dbReference type="Pfam" id="PF01476">
    <property type="entry name" value="LysM"/>
    <property type="match status" value="1"/>
</dbReference>
<dbReference type="PROSITE" id="PS51782">
    <property type="entry name" value="LYSM"/>
    <property type="match status" value="1"/>
</dbReference>
<comment type="similarity">
    <text evidence="3">Belongs to the glycosyl hydrolase 18 family. Chitinase class V subfamily.</text>
</comment>
<dbReference type="STRING" id="1447875.A0A2B7WEW6"/>
<dbReference type="PROSITE" id="PS51910">
    <property type="entry name" value="GH18_2"/>
    <property type="match status" value="1"/>
</dbReference>
<dbReference type="InterPro" id="IPR011583">
    <property type="entry name" value="Chitinase_II/V-like_cat"/>
</dbReference>
<dbReference type="InterPro" id="IPR029070">
    <property type="entry name" value="Chitinase_insertion_sf"/>
</dbReference>
<dbReference type="GO" id="GO:0008843">
    <property type="term" value="F:endochitinase activity"/>
    <property type="evidence" value="ECO:0007669"/>
    <property type="project" value="UniProtKB-EC"/>
</dbReference>
<organism evidence="15 16">
    <name type="scientific">Helicocarpus griseus UAMH5409</name>
    <dbReference type="NCBI Taxonomy" id="1447875"/>
    <lineage>
        <taxon>Eukaryota</taxon>
        <taxon>Fungi</taxon>
        <taxon>Dikarya</taxon>
        <taxon>Ascomycota</taxon>
        <taxon>Pezizomycotina</taxon>
        <taxon>Eurotiomycetes</taxon>
        <taxon>Eurotiomycetidae</taxon>
        <taxon>Onygenales</taxon>
        <taxon>Ajellomycetaceae</taxon>
        <taxon>Helicocarpus</taxon>
    </lineage>
</organism>
<dbReference type="SUPFAM" id="SSF54556">
    <property type="entry name" value="Chitinase insertion domain"/>
    <property type="match status" value="1"/>
</dbReference>
<name>A0A2B7WEW6_9EURO</name>
<evidence type="ECO:0000256" key="4">
    <source>
        <dbReference type="ARBA" id="ARBA00012729"/>
    </source>
</evidence>
<evidence type="ECO:0000313" key="15">
    <source>
        <dbReference type="EMBL" id="PGG95146.1"/>
    </source>
</evidence>
<keyword evidence="10" id="KW-0624">Polysaccharide degradation</keyword>
<dbReference type="AlphaFoldDB" id="A0A2B7WEW6"/>
<protein>
    <recommendedName>
        <fullName evidence="4">chitinase</fullName>
        <ecNumber evidence="4">3.2.1.14</ecNumber>
    </recommendedName>
</protein>
<evidence type="ECO:0000256" key="12">
    <source>
        <dbReference type="SAM" id="MobiDB-lite"/>
    </source>
</evidence>
<evidence type="ECO:0000256" key="8">
    <source>
        <dbReference type="ARBA" id="ARBA00023277"/>
    </source>
</evidence>
<dbReference type="EMBL" id="PDNB01000392">
    <property type="protein sequence ID" value="PGG95146.1"/>
    <property type="molecule type" value="Genomic_DNA"/>
</dbReference>
<keyword evidence="8" id="KW-0119">Carbohydrate metabolism</keyword>
<evidence type="ECO:0000256" key="10">
    <source>
        <dbReference type="ARBA" id="ARBA00023326"/>
    </source>
</evidence>
<dbReference type="CDD" id="cd00118">
    <property type="entry name" value="LysM"/>
    <property type="match status" value="1"/>
</dbReference>
<dbReference type="PANTHER" id="PTHR11177">
    <property type="entry name" value="CHITINASE"/>
    <property type="match status" value="1"/>
</dbReference>
<dbReference type="GO" id="GO:0000272">
    <property type="term" value="P:polysaccharide catabolic process"/>
    <property type="evidence" value="ECO:0007669"/>
    <property type="project" value="UniProtKB-KW"/>
</dbReference>
<dbReference type="SMART" id="SM00636">
    <property type="entry name" value="Glyco_18"/>
    <property type="match status" value="1"/>
</dbReference>
<comment type="caution">
    <text evidence="15">The sequence shown here is derived from an EMBL/GenBank/DDBJ whole genome shotgun (WGS) entry which is preliminary data.</text>
</comment>
<keyword evidence="7" id="KW-0146">Chitin degradation</keyword>
<gene>
    <name evidence="15" type="ORF">AJ79_10228</name>
</gene>
<dbReference type="InterPro" id="IPR050314">
    <property type="entry name" value="Glycosyl_Hydrlase_18"/>
</dbReference>
<accession>A0A2B7WEW6</accession>
<feature type="domain" description="GH18" evidence="14">
    <location>
        <begin position="126"/>
        <end position="493"/>
    </location>
</feature>
<dbReference type="GO" id="GO:0005576">
    <property type="term" value="C:extracellular region"/>
    <property type="evidence" value="ECO:0007669"/>
    <property type="project" value="UniProtKB-SubCell"/>
</dbReference>
<dbReference type="SUPFAM" id="SSF51445">
    <property type="entry name" value="(Trans)glycosidases"/>
    <property type="match status" value="1"/>
</dbReference>
<dbReference type="PROSITE" id="PS01095">
    <property type="entry name" value="GH18_1"/>
    <property type="match status" value="1"/>
</dbReference>
<dbReference type="Gene3D" id="3.20.20.80">
    <property type="entry name" value="Glycosidases"/>
    <property type="match status" value="1"/>
</dbReference>
<keyword evidence="16" id="KW-1185">Reference proteome</keyword>
<dbReference type="GO" id="GO:0008061">
    <property type="term" value="F:chitin binding"/>
    <property type="evidence" value="ECO:0007669"/>
    <property type="project" value="InterPro"/>
</dbReference>
<dbReference type="InterPro" id="IPR036779">
    <property type="entry name" value="LysM_dom_sf"/>
</dbReference>
<dbReference type="InterPro" id="IPR017853">
    <property type="entry name" value="GH"/>
</dbReference>
<dbReference type="CDD" id="cd06548">
    <property type="entry name" value="GH18_chitinase"/>
    <property type="match status" value="1"/>
</dbReference>
<dbReference type="PANTHER" id="PTHR11177:SF365">
    <property type="entry name" value="ENDOCHITINASE B"/>
    <property type="match status" value="1"/>
</dbReference>
<sequence>MSTHTVASGDTMWAISVALNLPLADLITANPQVADPSQIQVGQVLNIPGGNAPSAPPPAPSFPPQHHQQQQQAPPPPPQYEQQFQHRQAPFAPVSSGAPPAASGTAPAALASLPPPAGPGPGCEGYKTVGYFTNWGIYGRNYQPMDIPANHITHILYSFANIRPDSGEVYLTDTYADLEKHYPTDPWDEPNPPNAYGCIKQLYLLKKRYRHLKTLLSIGGWTYSANFPAPASTPTGRQTFARTAVQLLADLGFDGIDIDWEYPQDDAQARDFVLLLQEVRRELDGYAAQHARGKRLLLTVAAPCGASNYQKLRMWEMDACLDFWNLMCYDFAGSWDEKAGHQANVFPSRREVKATPFSADAAVSAYIAGGVHPKKIVFGLPLYGRAFEGTKGPGHSFKGVGEGSWENGVWDYKVLPHAGAEEVNDFEILASWSWDKKGKKMVSYDTPEMAGAKAGYIRNRGLGGGMWWELSGDCEVNSGRSLVGRTVEGFGGVGNLDHGENLLEYPTSRFGNLRRGFE</sequence>
<comment type="subcellular location">
    <subcellularLocation>
        <location evidence="2">Secreted</location>
    </subcellularLocation>
</comment>
<keyword evidence="5" id="KW-0964">Secreted</keyword>
<feature type="domain" description="LysM" evidence="13">
    <location>
        <begin position="2"/>
        <end position="47"/>
    </location>
</feature>
<evidence type="ECO:0000256" key="3">
    <source>
        <dbReference type="ARBA" id="ARBA00008682"/>
    </source>
</evidence>
<dbReference type="InterPro" id="IPR018392">
    <property type="entry name" value="LysM"/>
</dbReference>
<feature type="region of interest" description="Disordered" evidence="12">
    <location>
        <begin position="44"/>
        <end position="113"/>
    </location>
</feature>
<comment type="catalytic activity">
    <reaction evidence="1">
        <text>Random endo-hydrolysis of N-acetyl-beta-D-glucosaminide (1-&gt;4)-beta-linkages in chitin and chitodextrins.</text>
        <dbReference type="EC" id="3.2.1.14"/>
    </reaction>
</comment>
<evidence type="ECO:0000256" key="5">
    <source>
        <dbReference type="ARBA" id="ARBA00022525"/>
    </source>
</evidence>
<evidence type="ECO:0000259" key="13">
    <source>
        <dbReference type="PROSITE" id="PS51782"/>
    </source>
</evidence>
<feature type="compositionally biased region" description="Pro residues" evidence="12">
    <location>
        <begin position="54"/>
        <end position="63"/>
    </location>
</feature>
<evidence type="ECO:0000313" key="16">
    <source>
        <dbReference type="Proteomes" id="UP000223968"/>
    </source>
</evidence>
<evidence type="ECO:0000256" key="2">
    <source>
        <dbReference type="ARBA" id="ARBA00004613"/>
    </source>
</evidence>
<evidence type="ECO:0000256" key="6">
    <source>
        <dbReference type="ARBA" id="ARBA00022801"/>
    </source>
</evidence>
<dbReference type="FunFam" id="3.20.20.80:FF:000075">
    <property type="entry name" value="Sporulation-specific chitinase"/>
    <property type="match status" value="1"/>
</dbReference>
<evidence type="ECO:0000256" key="11">
    <source>
        <dbReference type="RuleBase" id="RU000489"/>
    </source>
</evidence>
<proteinExistence type="inferred from homology"/>
<evidence type="ECO:0000259" key="14">
    <source>
        <dbReference type="PROSITE" id="PS51910"/>
    </source>
</evidence>
<dbReference type="Gene3D" id="3.10.50.10">
    <property type="match status" value="1"/>
</dbReference>
<dbReference type="SUPFAM" id="SSF54106">
    <property type="entry name" value="LysM domain"/>
    <property type="match status" value="1"/>
</dbReference>
<dbReference type="OrthoDB" id="76388at2759"/>
<keyword evidence="9 11" id="KW-0326">Glycosidase</keyword>
<dbReference type="InterPro" id="IPR001223">
    <property type="entry name" value="Glyco_hydro18_cat"/>
</dbReference>
<reference evidence="15 16" key="1">
    <citation type="submission" date="2017-10" db="EMBL/GenBank/DDBJ databases">
        <title>Comparative genomics in systemic dimorphic fungi from Ajellomycetaceae.</title>
        <authorList>
            <person name="Munoz J.F."/>
            <person name="Mcewen J.G."/>
            <person name="Clay O.K."/>
            <person name="Cuomo C.A."/>
        </authorList>
    </citation>
    <scope>NUCLEOTIDE SEQUENCE [LARGE SCALE GENOMIC DNA]</scope>
    <source>
        <strain evidence="15 16">UAMH5409</strain>
    </source>
</reference>